<keyword evidence="1" id="KW-0812">Transmembrane</keyword>
<evidence type="ECO:0000313" key="3">
    <source>
        <dbReference type="Proteomes" id="UP000564806"/>
    </source>
</evidence>
<dbReference type="Proteomes" id="UP000564806">
    <property type="component" value="Unassembled WGS sequence"/>
</dbReference>
<reference evidence="2" key="1">
    <citation type="submission" date="2020-06" db="EMBL/GenBank/DDBJ databases">
        <title>Paenibacillus sp. nov., isolated from soil.</title>
        <authorList>
            <person name="Seo Y.L."/>
        </authorList>
    </citation>
    <scope>NUCLEOTIDE SEQUENCE [LARGE SCALE GENOMIC DNA]</scope>
    <source>
        <strain evidence="2">JW14</strain>
    </source>
</reference>
<keyword evidence="1" id="KW-1133">Transmembrane helix</keyword>
<keyword evidence="3" id="KW-1185">Reference proteome</keyword>
<dbReference type="AlphaFoldDB" id="A0A850EJ62"/>
<sequence>MTKLPLNNDREKQATDEAWARLQATLAGEPINPRWNEWELTSEKEEGGPVISMNPEITAEEIAQEERITESDSSTHNNVPLRRRKMTRRSKWAVAAAGVAALAVVLATPVGNTAMASLLNQFRMETVTAVNEDDLRNMFYKLTDRENIHEAVNDFGSFQSTPGMVSGDMTPAQIQEALGYSPLSAALRNNHAQLFVSSSQEIKLSLNVEKTNEVMKRLGAVKLLPESVDGKPITLHIPEIVNYNLAESKNDWASLQQMKTPVLTVDPSIKVEEALEAVINFPLLPESLKSSLQQTGILSGEIPMPVFVNDNSEQVQVSGVTVMLQTIVMGKDYKNYSAVWVKDGQLFNFNGGNTFNSKEKLMAKLQELIQS</sequence>
<accession>A0A850EJ62</accession>
<evidence type="ECO:0000256" key="1">
    <source>
        <dbReference type="SAM" id="Phobius"/>
    </source>
</evidence>
<gene>
    <name evidence="2" type="ORF">HPT30_03740</name>
</gene>
<dbReference type="RefSeq" id="WP_175370152.1">
    <property type="nucleotide sequence ID" value="NZ_JABWCS010000187.1"/>
</dbReference>
<evidence type="ECO:0000313" key="2">
    <source>
        <dbReference type="EMBL" id="NUU59467.1"/>
    </source>
</evidence>
<protein>
    <recommendedName>
        <fullName evidence="4">DUF4367 domain-containing protein</fullName>
    </recommendedName>
</protein>
<proteinExistence type="predicted"/>
<evidence type="ECO:0008006" key="4">
    <source>
        <dbReference type="Google" id="ProtNLM"/>
    </source>
</evidence>
<keyword evidence="1" id="KW-0472">Membrane</keyword>
<name>A0A850EJ62_9BACL</name>
<comment type="caution">
    <text evidence="2">The sequence shown here is derived from an EMBL/GenBank/DDBJ whole genome shotgun (WGS) entry which is preliminary data.</text>
</comment>
<feature type="transmembrane region" description="Helical" evidence="1">
    <location>
        <begin position="92"/>
        <end position="111"/>
    </location>
</feature>
<organism evidence="2 3">
    <name type="scientific">Paenibacillus agri</name>
    <dbReference type="NCBI Taxonomy" id="2744309"/>
    <lineage>
        <taxon>Bacteria</taxon>
        <taxon>Bacillati</taxon>
        <taxon>Bacillota</taxon>
        <taxon>Bacilli</taxon>
        <taxon>Bacillales</taxon>
        <taxon>Paenibacillaceae</taxon>
        <taxon>Paenibacillus</taxon>
    </lineage>
</organism>
<dbReference type="EMBL" id="JABWCS010000187">
    <property type="protein sequence ID" value="NUU59467.1"/>
    <property type="molecule type" value="Genomic_DNA"/>
</dbReference>